<dbReference type="InterPro" id="IPR016073">
    <property type="entry name" value="Skp1_comp_POZ"/>
</dbReference>
<dbReference type="InterPro" id="IPR011333">
    <property type="entry name" value="SKP1/BTB/POZ_sf"/>
</dbReference>
<evidence type="ECO:0000313" key="5">
    <source>
        <dbReference type="EMBL" id="VDC64122.1"/>
    </source>
</evidence>
<feature type="domain" description="SKP1 component POZ" evidence="4">
    <location>
        <begin position="4"/>
        <end position="58"/>
    </location>
</feature>
<dbReference type="UniPathway" id="UPA00143"/>
<evidence type="ECO:0000259" key="4">
    <source>
        <dbReference type="Pfam" id="PF03931"/>
    </source>
</evidence>
<dbReference type="GO" id="GO:0009867">
    <property type="term" value="P:jasmonic acid mediated signaling pathway"/>
    <property type="evidence" value="ECO:0007669"/>
    <property type="project" value="UniProtKB-ARBA"/>
</dbReference>
<evidence type="ECO:0000256" key="1">
    <source>
        <dbReference type="ARBA" id="ARBA00004906"/>
    </source>
</evidence>
<dbReference type="Pfam" id="PF03931">
    <property type="entry name" value="Skp1_POZ"/>
    <property type="match status" value="1"/>
</dbReference>
<sequence length="111" mass="12453">MKKTVRLRSCRGKIYEIDEVVASQSKLIANYCEGGDILIEDVKDEILDLVIDYCKNHARASSSSSSSEMDLKSSGFTPDEKEAVWIRNAWAEANDEDDDDDVLFDVPVAYV</sequence>
<accession>A0A3P5Y8Z5</accession>
<dbReference type="PANTHER" id="PTHR11165">
    <property type="entry name" value="SKP1"/>
    <property type="match status" value="1"/>
</dbReference>
<dbReference type="InterPro" id="IPR016897">
    <property type="entry name" value="SKP1"/>
</dbReference>
<proteinExistence type="inferred from homology"/>
<evidence type="ECO:0000256" key="2">
    <source>
        <dbReference type="ARBA" id="ARBA00009993"/>
    </source>
</evidence>
<organism evidence="5">
    <name type="scientific">Brassica campestris</name>
    <name type="common">Field mustard</name>
    <dbReference type="NCBI Taxonomy" id="3711"/>
    <lineage>
        <taxon>Eukaryota</taxon>
        <taxon>Viridiplantae</taxon>
        <taxon>Streptophyta</taxon>
        <taxon>Embryophyta</taxon>
        <taxon>Tracheophyta</taxon>
        <taxon>Spermatophyta</taxon>
        <taxon>Magnoliopsida</taxon>
        <taxon>eudicotyledons</taxon>
        <taxon>Gunneridae</taxon>
        <taxon>Pentapetalae</taxon>
        <taxon>rosids</taxon>
        <taxon>malvids</taxon>
        <taxon>Brassicales</taxon>
        <taxon>Brassicaceae</taxon>
        <taxon>Brassiceae</taxon>
        <taxon>Brassica</taxon>
    </lineage>
</organism>
<reference evidence="5" key="1">
    <citation type="submission" date="2018-11" db="EMBL/GenBank/DDBJ databases">
        <authorList>
            <consortium name="Genoscope - CEA"/>
            <person name="William W."/>
        </authorList>
    </citation>
    <scope>NUCLEOTIDE SEQUENCE</scope>
</reference>
<dbReference type="SUPFAM" id="SSF54695">
    <property type="entry name" value="POZ domain"/>
    <property type="match status" value="1"/>
</dbReference>
<evidence type="ECO:0000256" key="3">
    <source>
        <dbReference type="ARBA" id="ARBA00022786"/>
    </source>
</evidence>
<dbReference type="AlphaFoldDB" id="A0A3P5Y8Z5"/>
<dbReference type="InterPro" id="IPR001232">
    <property type="entry name" value="SKP1-like"/>
</dbReference>
<keyword evidence="3" id="KW-0833">Ubl conjugation pathway</keyword>
<dbReference type="SMART" id="SM00512">
    <property type="entry name" value="Skp1"/>
    <property type="match status" value="1"/>
</dbReference>
<dbReference type="GO" id="GO:0006511">
    <property type="term" value="P:ubiquitin-dependent protein catabolic process"/>
    <property type="evidence" value="ECO:0007669"/>
    <property type="project" value="InterPro"/>
</dbReference>
<protein>
    <recommendedName>
        <fullName evidence="4">SKP1 component POZ domain-containing protein</fullName>
    </recommendedName>
</protein>
<dbReference type="GO" id="GO:0016567">
    <property type="term" value="P:protein ubiquitination"/>
    <property type="evidence" value="ECO:0007669"/>
    <property type="project" value="UniProtKB-UniPathway"/>
</dbReference>
<comment type="similarity">
    <text evidence="2">Belongs to the SKP1 family.</text>
</comment>
<dbReference type="EMBL" id="LR031568">
    <property type="protein sequence ID" value="VDC64122.1"/>
    <property type="molecule type" value="Genomic_DNA"/>
</dbReference>
<comment type="pathway">
    <text evidence="1">Protein modification; protein ubiquitination.</text>
</comment>
<name>A0A3P5Y8Z5_BRACM</name>
<dbReference type="Gene3D" id="3.30.710.10">
    <property type="entry name" value="Potassium Channel Kv1.1, Chain A"/>
    <property type="match status" value="1"/>
</dbReference>
<gene>
    <name evidence="5" type="ORF">BRAA09T41733Z</name>
</gene>